<evidence type="ECO:0000256" key="4">
    <source>
        <dbReference type="ARBA" id="ARBA00023014"/>
    </source>
</evidence>
<dbReference type="Gene3D" id="3.30.420.40">
    <property type="match status" value="2"/>
</dbReference>
<keyword evidence="7" id="KW-0378">Hydrolase</keyword>
<reference evidence="6 8" key="1">
    <citation type="submission" date="2016-10" db="EMBL/GenBank/DDBJ databases">
        <title>Complete Genome Sequence of Acetogen Clostridium formicoaceticum ATCC 27076.</title>
        <authorList>
            <person name="Bao T."/>
            <person name="Cheng C."/>
            <person name="Zhao J."/>
            <person name="Yang S.-T."/>
            <person name="Wang J."/>
            <person name="Wang M."/>
        </authorList>
    </citation>
    <scope>NUCLEOTIDE SEQUENCE [LARGE SCALE GENOMIC DNA]</scope>
    <source>
        <strain evidence="6 8">ATCC 27076</strain>
    </source>
</reference>
<keyword evidence="3" id="KW-0408">Iron</keyword>
<dbReference type="PANTHER" id="PTHR32329">
    <property type="entry name" value="BIFUNCTIONAL PROTEIN [INCLUDES 2-HYDROXYACYL-COA DEHYDRATASE (N-TER) AND ITS ACTIVATOR DOMAIN (C_TERM)-RELATED"/>
    <property type="match status" value="1"/>
</dbReference>
<gene>
    <name evidence="7" type="primary">fldI_4</name>
    <name evidence="6" type="ORF">BJL90_00170</name>
    <name evidence="7" type="ORF">CLFO_32640</name>
</gene>
<evidence type="ECO:0000313" key="9">
    <source>
        <dbReference type="Proteomes" id="UP000192478"/>
    </source>
</evidence>
<dbReference type="InterPro" id="IPR008275">
    <property type="entry name" value="CoA_E_activase_dom"/>
</dbReference>
<dbReference type="RefSeq" id="WP_070963236.1">
    <property type="nucleotide sequence ID" value="NZ_CP017603.1"/>
</dbReference>
<dbReference type="NCBIfam" id="TIGR00241">
    <property type="entry name" value="CoA_E_activ"/>
    <property type="match status" value="1"/>
</dbReference>
<dbReference type="Proteomes" id="UP000192478">
    <property type="component" value="Chromosome"/>
</dbReference>
<dbReference type="Proteomes" id="UP000177894">
    <property type="component" value="Chromosome"/>
</dbReference>
<evidence type="ECO:0000313" key="7">
    <source>
        <dbReference type="EMBL" id="ARE88858.1"/>
    </source>
</evidence>
<keyword evidence="2" id="KW-0479">Metal-binding</keyword>
<organism evidence="7 9">
    <name type="scientific">Clostridium formicaceticum</name>
    <dbReference type="NCBI Taxonomy" id="1497"/>
    <lineage>
        <taxon>Bacteria</taxon>
        <taxon>Bacillati</taxon>
        <taxon>Bacillota</taxon>
        <taxon>Clostridia</taxon>
        <taxon>Eubacteriales</taxon>
        <taxon>Clostridiaceae</taxon>
        <taxon>Clostridium</taxon>
    </lineage>
</organism>
<keyword evidence="4" id="KW-0411">Iron-sulfur</keyword>
<dbReference type="PANTHER" id="PTHR32329:SF5">
    <property type="entry name" value="ACTIVATOR OF 2-HYDROXYACYL-COA DEHYDRATASE"/>
    <property type="match status" value="1"/>
</dbReference>
<proteinExistence type="predicted"/>
<evidence type="ECO:0000313" key="6">
    <source>
        <dbReference type="EMBL" id="AOY74503.1"/>
    </source>
</evidence>
<name>A0AAC9WHD6_9CLOT</name>
<evidence type="ECO:0000313" key="8">
    <source>
        <dbReference type="Proteomes" id="UP000177894"/>
    </source>
</evidence>
<dbReference type="GO" id="GO:0016787">
    <property type="term" value="F:hydrolase activity"/>
    <property type="evidence" value="ECO:0007669"/>
    <property type="project" value="UniProtKB-KW"/>
</dbReference>
<sequence length="259" mass="28918">MRILGIDIGSRSVKMVVFEDKKILRNKIISTMKFYRDHCLTVDGKVVIDLVSVGFHQIDKIISTGYGRNNIQVAEALIINELKAHVYGSIYQTGLKDFTLLDIGGQDFKVIKVENGIMVDMILNDKCAASSGRYLENMATLIEISLEELKRHYGNPVHLNTTCAVFGESELIGQIALGHGIPELAAGINYSLYQRIKPQIKKLRNKILVLTGGVAQNDAMIHYLKKDFGEVILPQYPQLNGAIGCGYLGMIKERKERHV</sequence>
<dbReference type="SUPFAM" id="SSF53067">
    <property type="entry name" value="Actin-like ATPase domain"/>
    <property type="match status" value="1"/>
</dbReference>
<dbReference type="EC" id="3.-.-.-" evidence="7"/>
<dbReference type="InterPro" id="IPR043129">
    <property type="entry name" value="ATPase_NBD"/>
</dbReference>
<dbReference type="EMBL" id="CP020559">
    <property type="protein sequence ID" value="ARE88858.1"/>
    <property type="molecule type" value="Genomic_DNA"/>
</dbReference>
<dbReference type="AlphaFoldDB" id="A0AAC9WHD6"/>
<comment type="cofactor">
    <cofactor evidence="1">
        <name>[4Fe-4S] cluster</name>
        <dbReference type="ChEBI" id="CHEBI:49883"/>
    </cofactor>
</comment>
<dbReference type="EMBL" id="CP017603">
    <property type="protein sequence ID" value="AOY74503.1"/>
    <property type="molecule type" value="Genomic_DNA"/>
</dbReference>
<evidence type="ECO:0000259" key="5">
    <source>
        <dbReference type="Pfam" id="PF01869"/>
    </source>
</evidence>
<feature type="domain" description="ATPase BadF/BadG/BcrA/BcrD type" evidence="5">
    <location>
        <begin position="4"/>
        <end position="244"/>
    </location>
</feature>
<dbReference type="GO" id="GO:0046872">
    <property type="term" value="F:metal ion binding"/>
    <property type="evidence" value="ECO:0007669"/>
    <property type="project" value="UniProtKB-KW"/>
</dbReference>
<evidence type="ECO:0000256" key="2">
    <source>
        <dbReference type="ARBA" id="ARBA00022723"/>
    </source>
</evidence>
<dbReference type="InterPro" id="IPR002731">
    <property type="entry name" value="ATPase_BadF"/>
</dbReference>
<evidence type="ECO:0000256" key="3">
    <source>
        <dbReference type="ARBA" id="ARBA00023004"/>
    </source>
</evidence>
<reference evidence="7 9" key="2">
    <citation type="submission" date="2017-03" db="EMBL/GenBank/DDBJ databases">
        <title>Complete sequence of Clostridium formicaceticum DSM 92.</title>
        <authorList>
            <person name="Poehlein A."/>
            <person name="Karl M."/>
            <person name="Bengelsdorf F.R."/>
            <person name="Duerre P."/>
            <person name="Daniel R."/>
        </authorList>
    </citation>
    <scope>NUCLEOTIDE SEQUENCE [LARGE SCALE GENOMIC DNA]</scope>
    <source>
        <strain evidence="7 9">DSM 92</strain>
    </source>
</reference>
<keyword evidence="8" id="KW-1185">Reference proteome</keyword>
<accession>A0AAC9WHD6</accession>
<dbReference type="GO" id="GO:0051536">
    <property type="term" value="F:iron-sulfur cluster binding"/>
    <property type="evidence" value="ECO:0007669"/>
    <property type="project" value="UniProtKB-KW"/>
</dbReference>
<evidence type="ECO:0000256" key="1">
    <source>
        <dbReference type="ARBA" id="ARBA00001966"/>
    </source>
</evidence>
<dbReference type="Pfam" id="PF01869">
    <property type="entry name" value="BcrAD_BadFG"/>
    <property type="match status" value="1"/>
</dbReference>
<dbReference type="InterPro" id="IPR051805">
    <property type="entry name" value="Dehydratase_Activator_Redct"/>
</dbReference>
<protein>
    <submittedName>
        <fullName evidence="6">2-hydroxyglutaryl-CoA dehydratase</fullName>
    </submittedName>
    <submittedName>
        <fullName evidence="7">R-phenyllactate dehydratase activator</fullName>
        <ecNumber evidence="7">3.-.-.-</ecNumber>
    </submittedName>
</protein>
<dbReference type="KEGG" id="cfm:BJL90_00170"/>
<dbReference type="CDD" id="cd24109">
    <property type="entry name" value="ASKHA_NBD_YjiL-like"/>
    <property type="match status" value="1"/>
</dbReference>